<protein>
    <recommendedName>
        <fullName evidence="4">MORN repeat variant</fullName>
    </recommendedName>
</protein>
<organism evidence="2 3">
    <name type="scientific">Shimia haliotis</name>
    <dbReference type="NCBI Taxonomy" id="1280847"/>
    <lineage>
        <taxon>Bacteria</taxon>
        <taxon>Pseudomonadati</taxon>
        <taxon>Pseudomonadota</taxon>
        <taxon>Alphaproteobacteria</taxon>
        <taxon>Rhodobacterales</taxon>
        <taxon>Roseobacteraceae</taxon>
    </lineage>
</organism>
<dbReference type="Proteomes" id="UP000198851">
    <property type="component" value="Unassembled WGS sequence"/>
</dbReference>
<sequence length="116" mass="12848">MRPLIAVLAFVAVPALAQDWKSQPGDEAFEAETLSARLSGQTLVFYDDGQSVFDTNGEYQYIYGGGGTWYGHWKVADNSTVCVTFVTGVERCDRYVENGGRLIVQTADGMRFPIRQ</sequence>
<dbReference type="OrthoDB" id="7709182at2"/>
<keyword evidence="3" id="KW-1185">Reference proteome</keyword>
<evidence type="ECO:0000256" key="1">
    <source>
        <dbReference type="SAM" id="SignalP"/>
    </source>
</evidence>
<evidence type="ECO:0008006" key="4">
    <source>
        <dbReference type="Google" id="ProtNLM"/>
    </source>
</evidence>
<evidence type="ECO:0000313" key="3">
    <source>
        <dbReference type="Proteomes" id="UP000198851"/>
    </source>
</evidence>
<evidence type="ECO:0000313" key="2">
    <source>
        <dbReference type="EMBL" id="SFK94829.1"/>
    </source>
</evidence>
<proteinExistence type="predicted"/>
<dbReference type="AlphaFoldDB" id="A0A1I4DPG7"/>
<keyword evidence="1" id="KW-0732">Signal</keyword>
<feature type="chain" id="PRO_5011436017" description="MORN repeat variant" evidence="1">
    <location>
        <begin position="18"/>
        <end position="116"/>
    </location>
</feature>
<gene>
    <name evidence="2" type="ORF">SAMN04488036_103302</name>
</gene>
<reference evidence="3" key="1">
    <citation type="submission" date="2016-10" db="EMBL/GenBank/DDBJ databases">
        <authorList>
            <person name="Varghese N."/>
            <person name="Submissions S."/>
        </authorList>
    </citation>
    <scope>NUCLEOTIDE SEQUENCE [LARGE SCALE GENOMIC DNA]</scope>
    <source>
        <strain evidence="3">DSM 28453</strain>
    </source>
</reference>
<dbReference type="EMBL" id="FOSZ01000003">
    <property type="protein sequence ID" value="SFK94829.1"/>
    <property type="molecule type" value="Genomic_DNA"/>
</dbReference>
<feature type="signal peptide" evidence="1">
    <location>
        <begin position="1"/>
        <end position="17"/>
    </location>
</feature>
<dbReference type="STRING" id="1280847.SAMN04488036_103302"/>
<dbReference type="RefSeq" id="WP_139216174.1">
    <property type="nucleotide sequence ID" value="NZ_FOSZ01000003.1"/>
</dbReference>
<name>A0A1I4DPG7_9RHOB</name>
<accession>A0A1I4DPG7</accession>